<evidence type="ECO:0000313" key="2">
    <source>
        <dbReference type="EMBL" id="PNP20703.1"/>
    </source>
</evidence>
<reference evidence="2 3" key="1">
    <citation type="submission" date="2017-12" db="EMBL/GenBank/DDBJ databases">
        <title>FDA dAtabase for Regulatory Grade micrObial Sequences (FDA-ARGOS): Supporting development and validation of Infectious Disease Dx tests.</title>
        <authorList>
            <person name="Hoffmann M."/>
            <person name="Allard M."/>
            <person name="Evans P."/>
            <person name="Brown E."/>
            <person name="Tallon L.J."/>
            <person name="Sadzewicz L."/>
            <person name="Sengamalay N."/>
            <person name="Ott S."/>
            <person name="Godinez A."/>
            <person name="Nagaraj S."/>
            <person name="Vavikolanu K."/>
            <person name="Aluvathingal J."/>
            <person name="Nadendla S."/>
            <person name="Hobson J."/>
            <person name="Sichtig H."/>
        </authorList>
    </citation>
    <scope>NUCLEOTIDE SEQUENCE [LARGE SCALE GENOMIC DNA]</scope>
    <source>
        <strain evidence="3">ATCC 17749</strain>
        <strain evidence="2">FDAARGOS_97</strain>
    </source>
</reference>
<organism evidence="1 4">
    <name type="scientific">Vibrio alginolyticus</name>
    <dbReference type="NCBI Taxonomy" id="663"/>
    <lineage>
        <taxon>Bacteria</taxon>
        <taxon>Pseudomonadati</taxon>
        <taxon>Pseudomonadota</taxon>
        <taxon>Gammaproteobacteria</taxon>
        <taxon>Vibrionales</taxon>
        <taxon>Vibrionaceae</taxon>
        <taxon>Vibrio</taxon>
    </lineage>
</organism>
<proteinExistence type="predicted"/>
<evidence type="ECO:0000313" key="1">
    <source>
        <dbReference type="EMBL" id="EGQ9136415.1"/>
    </source>
</evidence>
<dbReference type="GO" id="GO:0016301">
    <property type="term" value="F:kinase activity"/>
    <property type="evidence" value="ECO:0007669"/>
    <property type="project" value="UniProtKB-KW"/>
</dbReference>
<keyword evidence="3" id="KW-1185">Reference proteome</keyword>
<dbReference type="Proteomes" id="UP000054316">
    <property type="component" value="Unassembled WGS sequence"/>
</dbReference>
<dbReference type="EMBL" id="LOSN02000002">
    <property type="protein sequence ID" value="PNP20703.1"/>
    <property type="molecule type" value="Genomic_DNA"/>
</dbReference>
<evidence type="ECO:0000313" key="3">
    <source>
        <dbReference type="Proteomes" id="UP000054316"/>
    </source>
</evidence>
<name>A0AA36URV3_VIBAL</name>
<keyword evidence="1" id="KW-0418">Kinase</keyword>
<reference evidence="1" key="2">
    <citation type="submission" date="2019-11" db="EMBL/GenBank/DDBJ databases">
        <authorList>
            <consortium name="PulseNet: The National Subtyping Network for Foodborne Disease Surveillance"/>
            <person name="Tarr C.L."/>
            <person name="Trees E."/>
            <person name="Katz L.S."/>
            <person name="Carleton-Romer H.A."/>
            <person name="Stroika S."/>
            <person name="Kucerova Z."/>
            <person name="Roache K.F."/>
            <person name="Sabol A.L."/>
            <person name="Besser J."/>
            <person name="Gerner-Smidt P."/>
        </authorList>
    </citation>
    <scope>NUCLEOTIDE SEQUENCE</scope>
    <source>
        <strain evidence="1">PNUSAV001129</strain>
    </source>
</reference>
<evidence type="ECO:0000313" key="4">
    <source>
        <dbReference type="Proteomes" id="UP000714625"/>
    </source>
</evidence>
<comment type="caution">
    <text evidence="1">The sequence shown here is derived from an EMBL/GenBank/DDBJ whole genome shotgun (WGS) entry which is preliminary data.</text>
</comment>
<accession>A0AA36URV3</accession>
<dbReference type="Proteomes" id="UP000714625">
    <property type="component" value="Unassembled WGS sequence"/>
</dbReference>
<gene>
    <name evidence="2" type="ORF">AL553_024075</name>
    <name evidence="1" type="ORF">GHY86_14860</name>
</gene>
<protein>
    <submittedName>
        <fullName evidence="1">Nucleoside diphosphate kinase regulator</fullName>
    </submittedName>
</protein>
<dbReference type="EMBL" id="AAXMUW010000029">
    <property type="protein sequence ID" value="EGQ9136415.1"/>
    <property type="molecule type" value="Genomic_DNA"/>
</dbReference>
<sequence length="57" mass="6571">MIELGDINIEYAVNNKESVMLLKSSKVNAWKTKKEIGGKRGALLVQSLKWRPLHRDY</sequence>
<dbReference type="AlphaFoldDB" id="A0AA36URV3"/>
<keyword evidence="1" id="KW-0808">Transferase</keyword>